<dbReference type="Pfam" id="PF10545">
    <property type="entry name" value="MADF_DNA_bdg"/>
    <property type="match status" value="1"/>
</dbReference>
<evidence type="ECO:0000256" key="1">
    <source>
        <dbReference type="SAM" id="MobiDB-lite"/>
    </source>
</evidence>
<dbReference type="SMART" id="SM00595">
    <property type="entry name" value="MADF"/>
    <property type="match status" value="1"/>
</dbReference>
<dbReference type="PANTHER" id="PTHR12243">
    <property type="entry name" value="MADF DOMAIN TRANSCRIPTION FACTOR"/>
    <property type="match status" value="1"/>
</dbReference>
<dbReference type="GO" id="GO:0005667">
    <property type="term" value="C:transcription regulator complex"/>
    <property type="evidence" value="ECO:0007669"/>
    <property type="project" value="TreeGrafter"/>
</dbReference>
<dbReference type="Proteomes" id="UP000653454">
    <property type="component" value="Unassembled WGS sequence"/>
</dbReference>
<dbReference type="AlphaFoldDB" id="A0A8S4G1T6"/>
<dbReference type="InterPro" id="IPR006578">
    <property type="entry name" value="MADF-dom"/>
</dbReference>
<name>A0A8S4G1T6_PLUXY</name>
<accession>A0A8S4G1T6</accession>
<dbReference type="GO" id="GO:0005634">
    <property type="term" value="C:nucleus"/>
    <property type="evidence" value="ECO:0007669"/>
    <property type="project" value="TreeGrafter"/>
</dbReference>
<evidence type="ECO:0000313" key="4">
    <source>
        <dbReference type="Proteomes" id="UP000653454"/>
    </source>
</evidence>
<keyword evidence="4" id="KW-1185">Reference proteome</keyword>
<reference evidence="3" key="1">
    <citation type="submission" date="2020-11" db="EMBL/GenBank/DDBJ databases">
        <authorList>
            <person name="Whiteford S."/>
        </authorList>
    </citation>
    <scope>NUCLEOTIDE SEQUENCE</scope>
</reference>
<dbReference type="EMBL" id="CAJHNJ030000077">
    <property type="protein sequence ID" value="CAG9134386.1"/>
    <property type="molecule type" value="Genomic_DNA"/>
</dbReference>
<organism evidence="3 4">
    <name type="scientific">Plutella xylostella</name>
    <name type="common">Diamondback moth</name>
    <name type="synonym">Plutella maculipennis</name>
    <dbReference type="NCBI Taxonomy" id="51655"/>
    <lineage>
        <taxon>Eukaryota</taxon>
        <taxon>Metazoa</taxon>
        <taxon>Ecdysozoa</taxon>
        <taxon>Arthropoda</taxon>
        <taxon>Hexapoda</taxon>
        <taxon>Insecta</taxon>
        <taxon>Pterygota</taxon>
        <taxon>Neoptera</taxon>
        <taxon>Endopterygota</taxon>
        <taxon>Lepidoptera</taxon>
        <taxon>Glossata</taxon>
        <taxon>Ditrysia</taxon>
        <taxon>Yponomeutoidea</taxon>
        <taxon>Plutellidae</taxon>
        <taxon>Plutella</taxon>
    </lineage>
</organism>
<proteinExistence type="predicted"/>
<dbReference type="PANTHER" id="PTHR12243:SF67">
    <property type="entry name" value="COREPRESSOR OF PANGOLIN, ISOFORM A-RELATED"/>
    <property type="match status" value="1"/>
</dbReference>
<evidence type="ECO:0000259" key="2">
    <source>
        <dbReference type="PROSITE" id="PS51029"/>
    </source>
</evidence>
<dbReference type="InterPro" id="IPR039353">
    <property type="entry name" value="TF_Adf1"/>
</dbReference>
<sequence length="219" mass="25609">MASTTLTTEFNKKLISLIRGHPVLYNKMTVGSVKQRERIWEEIGNQMECDVHEVKKRWKNIRDNYHRNRKYIICTGLNKRKYEPSENLKGDLDFLEFADTRRVKKNKKKNKSIETEISMDSEELRRIMEEDLSEDKNLGEVALTVTDIDKYMQYRNSNTKNTMTFPEPESTNSISDSGTFKDNKITTSKSFGCIKIKPEFSDGDNEFDTTETEVMQLYG</sequence>
<comment type="caution">
    <text evidence="3">The sequence shown here is derived from an EMBL/GenBank/DDBJ whole genome shotgun (WGS) entry which is preliminary data.</text>
</comment>
<feature type="domain" description="MADF" evidence="2">
    <location>
        <begin position="13"/>
        <end position="100"/>
    </location>
</feature>
<feature type="region of interest" description="Disordered" evidence="1">
    <location>
        <begin position="159"/>
        <end position="178"/>
    </location>
</feature>
<protein>
    <submittedName>
        <fullName evidence="3">(diamondback moth) hypothetical protein</fullName>
    </submittedName>
</protein>
<gene>
    <name evidence="3" type="ORF">PLXY2_LOCUS12643</name>
</gene>
<dbReference type="GO" id="GO:0006357">
    <property type="term" value="P:regulation of transcription by RNA polymerase II"/>
    <property type="evidence" value="ECO:0007669"/>
    <property type="project" value="TreeGrafter"/>
</dbReference>
<dbReference type="PROSITE" id="PS51029">
    <property type="entry name" value="MADF"/>
    <property type="match status" value="1"/>
</dbReference>
<evidence type="ECO:0000313" key="3">
    <source>
        <dbReference type="EMBL" id="CAG9134386.1"/>
    </source>
</evidence>